<keyword evidence="3 6" id="KW-0032">Aminotransferase</keyword>
<dbReference type="PROSITE" id="PS00105">
    <property type="entry name" value="AA_TRANSFER_CLASS_1"/>
    <property type="match status" value="1"/>
</dbReference>
<dbReference type="InterPro" id="IPR015422">
    <property type="entry name" value="PyrdxlP-dep_Trfase_small"/>
</dbReference>
<sequence length="386" mass="40918">MAAKARVDALRAAGRSITDFTIGEPDFPTPPHIVEAGVAALHEGHTRYTGSTGTPALRQAIVDKLARENTLHYAPEDIVVGNGAKHIIYNAFAATLNDGDEVIIPTPFWVSYPDMVAINGGTPVIVPSAAAQGFKLSAAALEAAITPRTRWLVLNTPNNPSGAVYTESELQALCEVLMRHPQVWLMTDEIYEHFVYGGARHLSPLQVEPALTARTLVVNGMSKAYAMTGWRIGYGAGPRVLMKALALLISQSTTCPGAMCQAAAVVALNGPQQCVAEGAALFAARAVRMVELLDAIPGIACKRPDGAFYAFPSVEALIGRITPQGKPLQNDVEVMLYFLEQAGVATIDGTSYGQAGYLRVSFATSMEQIEKGCAQLADAVAQLKAG</sequence>
<dbReference type="CDD" id="cd00609">
    <property type="entry name" value="AAT_like"/>
    <property type="match status" value="1"/>
</dbReference>
<evidence type="ECO:0000313" key="8">
    <source>
        <dbReference type="EMBL" id="MFL9926872.1"/>
    </source>
</evidence>
<evidence type="ECO:0000256" key="5">
    <source>
        <dbReference type="ARBA" id="ARBA00022898"/>
    </source>
</evidence>
<evidence type="ECO:0000256" key="3">
    <source>
        <dbReference type="ARBA" id="ARBA00022576"/>
    </source>
</evidence>
<feature type="domain" description="Aminotransferase class I/classII large" evidence="7">
    <location>
        <begin position="17"/>
        <end position="375"/>
    </location>
</feature>
<dbReference type="PANTHER" id="PTHR46383:SF1">
    <property type="entry name" value="ASPARTATE AMINOTRANSFERASE"/>
    <property type="match status" value="1"/>
</dbReference>
<keyword evidence="5" id="KW-0663">Pyridoxal phosphate</keyword>
<dbReference type="InterPro" id="IPR015421">
    <property type="entry name" value="PyrdxlP-dep_Trfase_major"/>
</dbReference>
<dbReference type="PANTHER" id="PTHR46383">
    <property type="entry name" value="ASPARTATE AMINOTRANSFERASE"/>
    <property type="match status" value="1"/>
</dbReference>
<keyword evidence="9" id="KW-1185">Reference proteome</keyword>
<accession>A0ABW9AEW2</accession>
<evidence type="ECO:0000256" key="2">
    <source>
        <dbReference type="ARBA" id="ARBA00007441"/>
    </source>
</evidence>
<evidence type="ECO:0000256" key="4">
    <source>
        <dbReference type="ARBA" id="ARBA00022679"/>
    </source>
</evidence>
<dbReference type="InterPro" id="IPR015424">
    <property type="entry name" value="PyrdxlP-dep_Trfase"/>
</dbReference>
<evidence type="ECO:0000256" key="6">
    <source>
        <dbReference type="RuleBase" id="RU000481"/>
    </source>
</evidence>
<dbReference type="RefSeq" id="WP_408160127.1">
    <property type="nucleotide sequence ID" value="NZ_JAQQFM010000010.1"/>
</dbReference>
<comment type="caution">
    <text evidence="8">The sequence shown here is derived from an EMBL/GenBank/DDBJ whole genome shotgun (WGS) entry which is preliminary data.</text>
</comment>
<dbReference type="GO" id="GO:0008483">
    <property type="term" value="F:transaminase activity"/>
    <property type="evidence" value="ECO:0007669"/>
    <property type="project" value="UniProtKB-KW"/>
</dbReference>
<proteinExistence type="inferred from homology"/>
<dbReference type="InterPro" id="IPR004838">
    <property type="entry name" value="NHTrfase_class1_PyrdxlP-BS"/>
</dbReference>
<comment type="cofactor">
    <cofactor evidence="1 6">
        <name>pyridoxal 5'-phosphate</name>
        <dbReference type="ChEBI" id="CHEBI:597326"/>
    </cofactor>
</comment>
<evidence type="ECO:0000259" key="7">
    <source>
        <dbReference type="Pfam" id="PF00155"/>
    </source>
</evidence>
<dbReference type="Gene3D" id="3.40.640.10">
    <property type="entry name" value="Type I PLP-dependent aspartate aminotransferase-like (Major domain)"/>
    <property type="match status" value="1"/>
</dbReference>
<evidence type="ECO:0000313" key="9">
    <source>
        <dbReference type="Proteomes" id="UP001629246"/>
    </source>
</evidence>
<comment type="similarity">
    <text evidence="2 6">Belongs to the class-I pyridoxal-phosphate-dependent aminotransferase family.</text>
</comment>
<gene>
    <name evidence="8" type="ORF">PQR62_21555</name>
</gene>
<dbReference type="EMBL" id="JAQQFM010000010">
    <property type="protein sequence ID" value="MFL9926872.1"/>
    <property type="molecule type" value="Genomic_DNA"/>
</dbReference>
<evidence type="ECO:0000256" key="1">
    <source>
        <dbReference type="ARBA" id="ARBA00001933"/>
    </source>
</evidence>
<protein>
    <recommendedName>
        <fullName evidence="6">Aminotransferase</fullName>
        <ecNumber evidence="6">2.6.1.-</ecNumber>
    </recommendedName>
</protein>
<organism evidence="8 9">
    <name type="scientific">Herbaspirillum lusitanum</name>
    <dbReference type="NCBI Taxonomy" id="213312"/>
    <lineage>
        <taxon>Bacteria</taxon>
        <taxon>Pseudomonadati</taxon>
        <taxon>Pseudomonadota</taxon>
        <taxon>Betaproteobacteria</taxon>
        <taxon>Burkholderiales</taxon>
        <taxon>Oxalobacteraceae</taxon>
        <taxon>Herbaspirillum</taxon>
    </lineage>
</organism>
<dbReference type="Proteomes" id="UP001629246">
    <property type="component" value="Unassembled WGS sequence"/>
</dbReference>
<dbReference type="EC" id="2.6.1.-" evidence="6"/>
<dbReference type="InterPro" id="IPR004839">
    <property type="entry name" value="Aminotransferase_I/II_large"/>
</dbReference>
<reference evidence="8 9" key="1">
    <citation type="journal article" date="2024" name="Chem. Sci.">
        <title>Discovery of megapolipeptins by genome mining of a Burkholderiales bacteria collection.</title>
        <authorList>
            <person name="Paulo B.S."/>
            <person name="Recchia M.J.J."/>
            <person name="Lee S."/>
            <person name="Fergusson C.H."/>
            <person name="Romanowski S.B."/>
            <person name="Hernandez A."/>
            <person name="Krull N."/>
            <person name="Liu D.Y."/>
            <person name="Cavanagh H."/>
            <person name="Bos A."/>
            <person name="Gray C.A."/>
            <person name="Murphy B.T."/>
            <person name="Linington R.G."/>
            <person name="Eustaquio A.S."/>
        </authorList>
    </citation>
    <scope>NUCLEOTIDE SEQUENCE [LARGE SCALE GENOMIC DNA]</scope>
    <source>
        <strain evidence="8 9">RL21-008-BIB-A</strain>
    </source>
</reference>
<dbReference type="SUPFAM" id="SSF53383">
    <property type="entry name" value="PLP-dependent transferases"/>
    <property type="match status" value="1"/>
</dbReference>
<name>A0ABW9AEW2_9BURK</name>
<dbReference type="Pfam" id="PF00155">
    <property type="entry name" value="Aminotran_1_2"/>
    <property type="match status" value="1"/>
</dbReference>
<dbReference type="InterPro" id="IPR050596">
    <property type="entry name" value="AspAT/PAT-like"/>
</dbReference>
<keyword evidence="4 6" id="KW-0808">Transferase</keyword>
<dbReference type="Gene3D" id="3.90.1150.10">
    <property type="entry name" value="Aspartate Aminotransferase, domain 1"/>
    <property type="match status" value="1"/>
</dbReference>